<dbReference type="PROSITE" id="PS50025">
    <property type="entry name" value="LAM_G_DOMAIN"/>
    <property type="match status" value="2"/>
</dbReference>
<comment type="subcellular location">
    <subcellularLocation>
        <location evidence="1">Apical cell membrane</location>
    </subcellularLocation>
    <subcellularLocation>
        <location evidence="2">Cell membrane</location>
        <topology evidence="2">Single-pass type I membrane protein</topology>
    </subcellularLocation>
</comment>
<dbReference type="FunFam" id="2.60.40.60:FF:000118">
    <property type="entry name" value="protocadherin Fat 4"/>
    <property type="match status" value="1"/>
</dbReference>
<feature type="domain" description="Cadherin" evidence="25">
    <location>
        <begin position="3535"/>
        <end position="3642"/>
    </location>
</feature>
<keyword evidence="7 22" id="KW-0732">Signal</keyword>
<dbReference type="GO" id="GO:0090251">
    <property type="term" value="P:protein localization involved in establishment of planar polarity"/>
    <property type="evidence" value="ECO:0007669"/>
    <property type="project" value="UniProtKB-ARBA"/>
</dbReference>
<dbReference type="FunFam" id="2.60.40.60:FF:000029">
    <property type="entry name" value="Cadherin EGF LAG seven-pass G-type receptor 3"/>
    <property type="match status" value="1"/>
</dbReference>
<feature type="region of interest" description="Disordered" evidence="20">
    <location>
        <begin position="4653"/>
        <end position="4713"/>
    </location>
</feature>
<dbReference type="FunFam" id="2.60.40.60:FF:000321">
    <property type="entry name" value="Cadherin-related tumor suppressor"/>
    <property type="match status" value="1"/>
</dbReference>
<feature type="domain" description="Cadherin" evidence="25">
    <location>
        <begin position="1959"/>
        <end position="2065"/>
    </location>
</feature>
<feature type="domain" description="Cadherin" evidence="25">
    <location>
        <begin position="3323"/>
        <end position="3428"/>
    </location>
</feature>
<feature type="region of interest" description="Disordered" evidence="20">
    <location>
        <begin position="4736"/>
        <end position="4819"/>
    </location>
</feature>
<dbReference type="FunFam" id="2.60.40.60:FF:000134">
    <property type="entry name" value="protocadherin Fat 4"/>
    <property type="match status" value="1"/>
</dbReference>
<dbReference type="Gene3D" id="2.10.25.10">
    <property type="entry name" value="Laminin"/>
    <property type="match status" value="5"/>
</dbReference>
<feature type="domain" description="EGF-like" evidence="24">
    <location>
        <begin position="3886"/>
        <end position="3922"/>
    </location>
</feature>
<dbReference type="SUPFAM" id="SSF49313">
    <property type="entry name" value="Cadherin-like"/>
    <property type="match status" value="34"/>
</dbReference>
<dbReference type="GO" id="GO:0016339">
    <property type="term" value="P:calcium-dependent cell-cell adhesion via plasma membrane cell adhesion molecules"/>
    <property type="evidence" value="ECO:0007669"/>
    <property type="project" value="UniProtKB-ARBA"/>
</dbReference>
<comment type="subunit">
    <text evidence="15">Heterophilic interaction with FAT4; this interaction affects their respective protein levels.</text>
</comment>
<dbReference type="Pfam" id="PF00008">
    <property type="entry name" value="EGF"/>
    <property type="match status" value="2"/>
</dbReference>
<dbReference type="FunFam" id="2.60.40.60:FF:000035">
    <property type="entry name" value="Protocadherin Fat 3"/>
    <property type="match status" value="1"/>
</dbReference>
<dbReference type="GO" id="GO:0042067">
    <property type="term" value="P:establishment of ommatidial planar polarity"/>
    <property type="evidence" value="ECO:0007669"/>
    <property type="project" value="UniProtKB-ARBA"/>
</dbReference>
<dbReference type="CDD" id="cd11304">
    <property type="entry name" value="Cadherin_repeat"/>
    <property type="match status" value="34"/>
</dbReference>
<dbReference type="PROSITE" id="PS50026">
    <property type="entry name" value="EGF_3"/>
    <property type="match status" value="5"/>
</dbReference>
<evidence type="ECO:0000256" key="12">
    <source>
        <dbReference type="ARBA" id="ARBA00023136"/>
    </source>
</evidence>
<keyword evidence="14" id="KW-0325">Glycoprotein</keyword>
<feature type="domain" description="Cadherin" evidence="25">
    <location>
        <begin position="372"/>
        <end position="478"/>
    </location>
</feature>
<feature type="domain" description="Cadherin" evidence="25">
    <location>
        <begin position="1755"/>
        <end position="1853"/>
    </location>
</feature>
<feature type="domain" description="Cadherin" evidence="25">
    <location>
        <begin position="692"/>
        <end position="797"/>
    </location>
</feature>
<dbReference type="FunFam" id="2.60.40.60:FF:000340">
    <property type="entry name" value="Protocadherin Fat 4"/>
    <property type="match status" value="1"/>
</dbReference>
<evidence type="ECO:0000256" key="3">
    <source>
        <dbReference type="ARBA" id="ARBA00022475"/>
    </source>
</evidence>
<evidence type="ECO:0000256" key="9">
    <source>
        <dbReference type="ARBA" id="ARBA00022837"/>
    </source>
</evidence>
<dbReference type="FunFam" id="2.60.40.60:FF:000020">
    <property type="entry name" value="Dachsous cadherin-related 1b"/>
    <property type="match status" value="3"/>
</dbReference>
<feature type="domain" description="Cadherin" evidence="25">
    <location>
        <begin position="2169"/>
        <end position="2273"/>
    </location>
</feature>
<feature type="signal peptide" evidence="22">
    <location>
        <begin position="1"/>
        <end position="24"/>
    </location>
</feature>
<dbReference type="SMART" id="SM00282">
    <property type="entry name" value="LamG"/>
    <property type="match status" value="2"/>
</dbReference>
<feature type="compositionally biased region" description="Polar residues" evidence="20">
    <location>
        <begin position="4797"/>
        <end position="4815"/>
    </location>
</feature>
<protein>
    <recommendedName>
        <fullName evidence="16">Protocadherin-16</fullName>
    </recommendedName>
    <alternativeName>
        <fullName evidence="17">Protein dachsous homolog 1</fullName>
    </alternativeName>
</protein>
<dbReference type="InterPro" id="IPR001791">
    <property type="entry name" value="Laminin_G"/>
</dbReference>
<comment type="caution">
    <text evidence="19">Lacks conserved residue(s) required for the propagation of feature annotation.</text>
</comment>
<dbReference type="InterPro" id="IPR002126">
    <property type="entry name" value="Cadherin-like_dom"/>
</dbReference>
<feature type="chain" id="PRO_5043373708" description="Protocadherin-16" evidence="22">
    <location>
        <begin position="25"/>
        <end position="4975"/>
    </location>
</feature>
<feature type="domain" description="Cadherin" evidence="25">
    <location>
        <begin position="479"/>
        <end position="583"/>
    </location>
</feature>
<feature type="domain" description="Cadherin" evidence="25">
    <location>
        <begin position="42"/>
        <end position="141"/>
    </location>
</feature>
<evidence type="ECO:0000256" key="20">
    <source>
        <dbReference type="SAM" id="MobiDB-lite"/>
    </source>
</evidence>
<feature type="domain" description="Laminin G" evidence="23">
    <location>
        <begin position="4001"/>
        <end position="4204"/>
    </location>
</feature>
<dbReference type="GO" id="GO:0022603">
    <property type="term" value="P:regulation of anatomical structure morphogenesis"/>
    <property type="evidence" value="ECO:0007669"/>
    <property type="project" value="UniProtKB-ARBA"/>
</dbReference>
<dbReference type="FunFam" id="2.60.40.60:FF:000106">
    <property type="entry name" value="FAT atypical cadherin 4"/>
    <property type="match status" value="1"/>
</dbReference>
<dbReference type="FunFam" id="2.60.40.60:FF:000033">
    <property type="entry name" value="FAT atypical cadherin 1"/>
    <property type="match status" value="2"/>
</dbReference>
<dbReference type="FunFam" id="2.60.40.60:FF:000286">
    <property type="entry name" value="Cadherin-related tumor suppressor"/>
    <property type="match status" value="1"/>
</dbReference>
<dbReference type="GO" id="GO:0016327">
    <property type="term" value="C:apicolateral plasma membrane"/>
    <property type="evidence" value="ECO:0007669"/>
    <property type="project" value="UniProtKB-ARBA"/>
</dbReference>
<dbReference type="GO" id="GO:0035159">
    <property type="term" value="P:regulation of tube length, open tracheal system"/>
    <property type="evidence" value="ECO:0007669"/>
    <property type="project" value="UniProtKB-ARBA"/>
</dbReference>
<dbReference type="InterPro" id="IPR020894">
    <property type="entry name" value="Cadherin_CS"/>
</dbReference>
<evidence type="ECO:0000256" key="4">
    <source>
        <dbReference type="ARBA" id="ARBA00022536"/>
    </source>
</evidence>
<evidence type="ECO:0000256" key="10">
    <source>
        <dbReference type="ARBA" id="ARBA00022889"/>
    </source>
</evidence>
<dbReference type="FunFam" id="2.60.40.60:FF:000081">
    <property type="entry name" value="protocadherin Fat 4"/>
    <property type="match status" value="1"/>
</dbReference>
<dbReference type="Proteomes" id="UP001445076">
    <property type="component" value="Unassembled WGS sequence"/>
</dbReference>
<dbReference type="FunFam" id="2.60.40.60:FF:000101">
    <property type="entry name" value="FAT atypical cadherin 4"/>
    <property type="match status" value="1"/>
</dbReference>
<feature type="domain" description="Laminin G" evidence="23">
    <location>
        <begin position="4272"/>
        <end position="4458"/>
    </location>
</feature>
<dbReference type="FunFam" id="2.60.40.60:FF:000007">
    <property type="entry name" value="Protocadherin alpha 2"/>
    <property type="match status" value="1"/>
</dbReference>
<dbReference type="FunFam" id="2.10.25.10:FF:000095">
    <property type="entry name" value="Notch, isoform B"/>
    <property type="match status" value="1"/>
</dbReference>
<feature type="domain" description="Cadherin" evidence="25">
    <location>
        <begin position="2065"/>
        <end position="2168"/>
    </location>
</feature>
<feature type="domain" description="Cadherin" evidence="25">
    <location>
        <begin position="1440"/>
        <end position="1540"/>
    </location>
</feature>
<proteinExistence type="predicted"/>
<dbReference type="GO" id="GO:0016477">
    <property type="term" value="P:cell migration"/>
    <property type="evidence" value="ECO:0007669"/>
    <property type="project" value="UniProtKB-ARBA"/>
</dbReference>
<dbReference type="Pfam" id="PF25374">
    <property type="entry name" value="Cadherin_FAT4_N"/>
    <property type="match status" value="1"/>
</dbReference>
<dbReference type="SMART" id="SM00112">
    <property type="entry name" value="CA"/>
    <property type="match status" value="34"/>
</dbReference>
<feature type="compositionally biased region" description="Basic residues" evidence="20">
    <location>
        <begin position="4653"/>
        <end position="4662"/>
    </location>
</feature>
<dbReference type="FunFam" id="2.60.120.200:FF:000207">
    <property type="entry name" value="Cadherin-related tumor suppressor"/>
    <property type="match status" value="1"/>
</dbReference>
<feature type="domain" description="Cadherin" evidence="25">
    <location>
        <begin position="799"/>
        <end position="903"/>
    </location>
</feature>
<dbReference type="PANTHER" id="PTHR24025:SF23">
    <property type="entry name" value="NEURAL-CADHERIN"/>
    <property type="match status" value="1"/>
</dbReference>
<feature type="domain" description="Cadherin" evidence="25">
    <location>
        <begin position="256"/>
        <end position="366"/>
    </location>
</feature>
<evidence type="ECO:0000313" key="26">
    <source>
        <dbReference type="EMBL" id="KAK8751981.1"/>
    </source>
</evidence>
<keyword evidence="4 19" id="KW-0245">EGF-like domain</keyword>
<dbReference type="GO" id="GO:0051239">
    <property type="term" value="P:regulation of multicellular organismal process"/>
    <property type="evidence" value="ECO:0007669"/>
    <property type="project" value="UniProtKB-ARBA"/>
</dbReference>
<feature type="domain" description="EGF-like" evidence="24">
    <location>
        <begin position="3925"/>
        <end position="3962"/>
    </location>
</feature>
<feature type="domain" description="EGF-like" evidence="24">
    <location>
        <begin position="3826"/>
        <end position="3884"/>
    </location>
</feature>
<feature type="disulfide bond" evidence="19">
    <location>
        <begin position="3874"/>
        <end position="3883"/>
    </location>
</feature>
<feature type="domain" description="Cadherin" evidence="25">
    <location>
        <begin position="904"/>
        <end position="1007"/>
    </location>
</feature>
<dbReference type="FunFam" id="2.60.40.60:FF:000143">
    <property type="entry name" value="FAT atypical cadherin 4"/>
    <property type="match status" value="1"/>
</dbReference>
<dbReference type="PROSITE" id="PS01186">
    <property type="entry name" value="EGF_2"/>
    <property type="match status" value="2"/>
</dbReference>
<dbReference type="SMART" id="SM00181">
    <property type="entry name" value="EGF"/>
    <property type="match status" value="5"/>
</dbReference>
<dbReference type="FunFam" id="2.60.40.60:FF:000039">
    <property type="entry name" value="FAT atypical cadherin 3"/>
    <property type="match status" value="2"/>
</dbReference>
<dbReference type="SMART" id="SM00179">
    <property type="entry name" value="EGF_CA"/>
    <property type="match status" value="4"/>
</dbReference>
<feature type="compositionally biased region" description="Low complexity" evidence="20">
    <location>
        <begin position="4757"/>
        <end position="4772"/>
    </location>
</feature>
<feature type="domain" description="Cadherin" evidence="25">
    <location>
        <begin position="2896"/>
        <end position="3006"/>
    </location>
</feature>
<feature type="domain" description="Cadherin" evidence="25">
    <location>
        <begin position="3218"/>
        <end position="3322"/>
    </location>
</feature>
<feature type="compositionally biased region" description="Polar residues" evidence="20">
    <location>
        <begin position="4513"/>
        <end position="4532"/>
    </location>
</feature>
<evidence type="ECO:0000259" key="25">
    <source>
        <dbReference type="PROSITE" id="PS50268"/>
    </source>
</evidence>
<dbReference type="CDD" id="cd00110">
    <property type="entry name" value="LamG"/>
    <property type="match status" value="2"/>
</dbReference>
<feature type="domain" description="EGF-like" evidence="24">
    <location>
        <begin position="4195"/>
        <end position="4231"/>
    </location>
</feature>
<feature type="domain" description="Cadherin" evidence="25">
    <location>
        <begin position="584"/>
        <end position="691"/>
    </location>
</feature>
<dbReference type="FunFam" id="2.60.40.60:FF:000144">
    <property type="entry name" value="FAT atypical cadherin 4"/>
    <property type="match status" value="1"/>
</dbReference>
<feature type="domain" description="Cadherin" evidence="25">
    <location>
        <begin position="3007"/>
        <end position="3112"/>
    </location>
</feature>
<keyword evidence="3" id="KW-1003">Cell membrane</keyword>
<dbReference type="GO" id="GO:0035332">
    <property type="term" value="P:positive regulation of hippo signaling"/>
    <property type="evidence" value="ECO:0007669"/>
    <property type="project" value="UniProtKB-ARBA"/>
</dbReference>
<dbReference type="GO" id="GO:0007156">
    <property type="term" value="P:homophilic cell adhesion via plasma membrane adhesion molecules"/>
    <property type="evidence" value="ECO:0007669"/>
    <property type="project" value="InterPro"/>
</dbReference>
<dbReference type="SUPFAM" id="SSF49899">
    <property type="entry name" value="Concanavalin A-like lectins/glucanases"/>
    <property type="match status" value="2"/>
</dbReference>
<dbReference type="Pfam" id="PF00028">
    <property type="entry name" value="Cadherin"/>
    <property type="match status" value="33"/>
</dbReference>
<dbReference type="FunFam" id="2.60.40.60:FF:000116">
    <property type="entry name" value="Dachsous cadherin-related 2"/>
    <property type="match status" value="2"/>
</dbReference>
<evidence type="ECO:0000259" key="24">
    <source>
        <dbReference type="PROSITE" id="PS50026"/>
    </source>
</evidence>
<keyword evidence="11 21" id="KW-1133">Transmembrane helix</keyword>
<feature type="disulfide bond" evidence="19">
    <location>
        <begin position="3952"/>
        <end position="3961"/>
    </location>
</feature>
<dbReference type="GO" id="GO:0007157">
    <property type="term" value="P:heterophilic cell-cell adhesion via plasma membrane cell adhesion molecules"/>
    <property type="evidence" value="ECO:0007669"/>
    <property type="project" value="UniProtKB-ARBA"/>
</dbReference>
<feature type="compositionally biased region" description="Polar residues" evidence="20">
    <location>
        <begin position="4695"/>
        <end position="4713"/>
    </location>
</feature>
<dbReference type="Gene3D" id="2.60.40.60">
    <property type="entry name" value="Cadherins"/>
    <property type="match status" value="34"/>
</dbReference>
<evidence type="ECO:0000256" key="8">
    <source>
        <dbReference type="ARBA" id="ARBA00022737"/>
    </source>
</evidence>
<evidence type="ECO:0000256" key="5">
    <source>
        <dbReference type="ARBA" id="ARBA00022553"/>
    </source>
</evidence>
<dbReference type="Gene3D" id="2.60.120.200">
    <property type="match status" value="2"/>
</dbReference>
<keyword evidence="12 21" id="KW-0472">Membrane</keyword>
<dbReference type="PROSITE" id="PS50268">
    <property type="entry name" value="CADHERIN_2"/>
    <property type="match status" value="34"/>
</dbReference>
<feature type="domain" description="Cadherin" evidence="25">
    <location>
        <begin position="2690"/>
        <end position="2795"/>
    </location>
</feature>
<evidence type="ECO:0000256" key="22">
    <source>
        <dbReference type="SAM" id="SignalP"/>
    </source>
</evidence>
<reference evidence="26 27" key="1">
    <citation type="journal article" date="2024" name="BMC Genomics">
        <title>Genome assembly of redclaw crayfish (Cherax quadricarinatus) provides insights into its immune adaptation and hypoxia tolerance.</title>
        <authorList>
            <person name="Liu Z."/>
            <person name="Zheng J."/>
            <person name="Li H."/>
            <person name="Fang K."/>
            <person name="Wang S."/>
            <person name="He J."/>
            <person name="Zhou D."/>
            <person name="Weng S."/>
            <person name="Chi M."/>
            <person name="Gu Z."/>
            <person name="He J."/>
            <person name="Li F."/>
            <person name="Wang M."/>
        </authorList>
    </citation>
    <scope>NUCLEOTIDE SEQUENCE [LARGE SCALE GENOMIC DNA]</scope>
    <source>
        <strain evidence="26">ZL_2023a</strain>
    </source>
</reference>
<feature type="domain" description="Cadherin" evidence="25">
    <location>
        <begin position="2795"/>
        <end position="2895"/>
    </location>
</feature>
<feature type="domain" description="Cadherin" evidence="25">
    <location>
        <begin position="1644"/>
        <end position="1754"/>
    </location>
</feature>
<gene>
    <name evidence="26" type="ORF">OTU49_011441</name>
</gene>
<feature type="domain" description="Cadherin" evidence="25">
    <location>
        <begin position="1548"/>
        <end position="1643"/>
    </location>
</feature>
<dbReference type="Pfam" id="PF02210">
    <property type="entry name" value="Laminin_G_2"/>
    <property type="match status" value="1"/>
</dbReference>
<name>A0AAW0YK05_CHEQU</name>
<feature type="domain" description="Cadherin" evidence="25">
    <location>
        <begin position="142"/>
        <end position="255"/>
    </location>
</feature>
<dbReference type="PANTHER" id="PTHR24025">
    <property type="entry name" value="DESMOGLEIN FAMILY MEMBER"/>
    <property type="match status" value="1"/>
</dbReference>
<dbReference type="GO" id="GO:0016324">
    <property type="term" value="C:apical plasma membrane"/>
    <property type="evidence" value="ECO:0007669"/>
    <property type="project" value="UniProtKB-SubCell"/>
</dbReference>
<dbReference type="PROSITE" id="PS00022">
    <property type="entry name" value="EGF_1"/>
    <property type="match status" value="4"/>
</dbReference>
<feature type="domain" description="Cadherin" evidence="25">
    <location>
        <begin position="1008"/>
        <end position="1111"/>
    </location>
</feature>
<dbReference type="CDD" id="cd00053">
    <property type="entry name" value="EGF"/>
    <property type="match status" value="1"/>
</dbReference>
<feature type="region of interest" description="Disordered" evidence="20">
    <location>
        <begin position="4280"/>
        <end position="4301"/>
    </location>
</feature>
<feature type="domain" description="Cadherin" evidence="25">
    <location>
        <begin position="1854"/>
        <end position="1958"/>
    </location>
</feature>
<evidence type="ECO:0000256" key="16">
    <source>
        <dbReference type="ARBA" id="ARBA00072299"/>
    </source>
</evidence>
<dbReference type="GO" id="GO:0005911">
    <property type="term" value="C:cell-cell junction"/>
    <property type="evidence" value="ECO:0007669"/>
    <property type="project" value="TreeGrafter"/>
</dbReference>
<evidence type="ECO:0000256" key="21">
    <source>
        <dbReference type="SAM" id="Phobius"/>
    </source>
</evidence>
<dbReference type="InterPro" id="IPR015919">
    <property type="entry name" value="Cadherin-like_sf"/>
</dbReference>
<dbReference type="GO" id="GO:0048638">
    <property type="term" value="P:regulation of developmental growth"/>
    <property type="evidence" value="ECO:0007669"/>
    <property type="project" value="UniProtKB-ARBA"/>
</dbReference>
<feature type="domain" description="Cadherin" evidence="25">
    <location>
        <begin position="2379"/>
        <end position="2483"/>
    </location>
</feature>
<dbReference type="FunFam" id="2.60.40.60:FF:000037">
    <property type="entry name" value="FAT atypical cadherin 1"/>
    <property type="match status" value="1"/>
</dbReference>
<feature type="domain" description="Cadherin" evidence="25">
    <location>
        <begin position="1221"/>
        <end position="1326"/>
    </location>
</feature>
<dbReference type="InterPro" id="IPR013320">
    <property type="entry name" value="ConA-like_dom_sf"/>
</dbReference>
<evidence type="ECO:0000256" key="17">
    <source>
        <dbReference type="ARBA" id="ARBA00079083"/>
    </source>
</evidence>
<evidence type="ECO:0000256" key="2">
    <source>
        <dbReference type="ARBA" id="ARBA00004251"/>
    </source>
</evidence>
<dbReference type="FunFam" id="2.60.40.60:FF:000108">
    <property type="entry name" value="FAT atypical cadherin 4"/>
    <property type="match status" value="1"/>
</dbReference>
<evidence type="ECO:0000256" key="1">
    <source>
        <dbReference type="ARBA" id="ARBA00004221"/>
    </source>
</evidence>
<keyword evidence="9 18" id="KW-0106">Calcium</keyword>
<feature type="domain" description="Cadherin" evidence="25">
    <location>
        <begin position="3113"/>
        <end position="3217"/>
    </location>
</feature>
<dbReference type="FunFam" id="2.60.40.60:FF:000013">
    <property type="entry name" value="Cadherin EGF LAG seven-pass G-type receptor"/>
    <property type="match status" value="2"/>
</dbReference>
<dbReference type="EMBL" id="JARKIK010000005">
    <property type="protein sequence ID" value="KAK8751981.1"/>
    <property type="molecule type" value="Genomic_DNA"/>
</dbReference>
<evidence type="ECO:0000259" key="23">
    <source>
        <dbReference type="PROSITE" id="PS50025"/>
    </source>
</evidence>
<organism evidence="26 27">
    <name type="scientific">Cherax quadricarinatus</name>
    <name type="common">Australian red claw crayfish</name>
    <dbReference type="NCBI Taxonomy" id="27406"/>
    <lineage>
        <taxon>Eukaryota</taxon>
        <taxon>Metazoa</taxon>
        <taxon>Ecdysozoa</taxon>
        <taxon>Arthropoda</taxon>
        <taxon>Crustacea</taxon>
        <taxon>Multicrustacea</taxon>
        <taxon>Malacostraca</taxon>
        <taxon>Eumalacostraca</taxon>
        <taxon>Eucarida</taxon>
        <taxon>Decapoda</taxon>
        <taxon>Pleocyemata</taxon>
        <taxon>Astacidea</taxon>
        <taxon>Parastacoidea</taxon>
        <taxon>Parastacidae</taxon>
        <taxon>Cherax</taxon>
    </lineage>
</organism>
<comment type="caution">
    <text evidence="26">The sequence shown here is derived from an EMBL/GenBank/DDBJ whole genome shotgun (WGS) entry which is preliminary data.</text>
</comment>
<feature type="compositionally biased region" description="Basic residues" evidence="20">
    <location>
        <begin position="4280"/>
        <end position="4292"/>
    </location>
</feature>
<keyword evidence="13 19" id="KW-1015">Disulfide bond</keyword>
<feature type="transmembrane region" description="Helical" evidence="21">
    <location>
        <begin position="4472"/>
        <end position="4497"/>
    </location>
</feature>
<accession>A0AAW0YK05</accession>
<evidence type="ECO:0000256" key="18">
    <source>
        <dbReference type="PROSITE-ProRule" id="PRU00043"/>
    </source>
</evidence>
<evidence type="ECO:0000256" key="7">
    <source>
        <dbReference type="ARBA" id="ARBA00022729"/>
    </source>
</evidence>
<feature type="domain" description="Cadherin" evidence="25">
    <location>
        <begin position="2274"/>
        <end position="2378"/>
    </location>
</feature>
<feature type="domain" description="Cadherin" evidence="25">
    <location>
        <begin position="2599"/>
        <end position="2689"/>
    </location>
</feature>
<dbReference type="PRINTS" id="PR00205">
    <property type="entry name" value="CADHERIN"/>
</dbReference>
<keyword evidence="8" id="KW-0677">Repeat</keyword>
<evidence type="ECO:0000256" key="14">
    <source>
        <dbReference type="ARBA" id="ARBA00023180"/>
    </source>
</evidence>
<dbReference type="InterPro" id="IPR000742">
    <property type="entry name" value="EGF"/>
</dbReference>
<dbReference type="CDD" id="cd00054">
    <property type="entry name" value="EGF_CA"/>
    <property type="match status" value="4"/>
</dbReference>
<keyword evidence="27" id="KW-1185">Reference proteome</keyword>
<dbReference type="FunFam" id="2.60.40.60:FF:000080">
    <property type="entry name" value="FAT atypical cadherin 1"/>
    <property type="match status" value="2"/>
</dbReference>
<evidence type="ECO:0000313" key="27">
    <source>
        <dbReference type="Proteomes" id="UP001445076"/>
    </source>
</evidence>
<keyword evidence="5" id="KW-0597">Phosphoprotein</keyword>
<dbReference type="FunFam" id="2.10.25.10:FF:000066">
    <property type="entry name" value="FAT atypical cadherin 4"/>
    <property type="match status" value="1"/>
</dbReference>
<feature type="region of interest" description="Disordered" evidence="20">
    <location>
        <begin position="4510"/>
        <end position="4535"/>
    </location>
</feature>
<feature type="domain" description="Cadherin" evidence="25">
    <location>
        <begin position="3429"/>
        <end position="3534"/>
    </location>
</feature>
<keyword evidence="10" id="KW-0130">Cell adhesion</keyword>
<keyword evidence="6 21" id="KW-0812">Transmembrane</keyword>
<evidence type="ECO:0000256" key="13">
    <source>
        <dbReference type="ARBA" id="ARBA00023157"/>
    </source>
</evidence>
<feature type="disulfide bond" evidence="19">
    <location>
        <begin position="3912"/>
        <end position="3921"/>
    </location>
</feature>
<evidence type="ECO:0000256" key="15">
    <source>
        <dbReference type="ARBA" id="ARBA00062150"/>
    </source>
</evidence>
<feature type="disulfide bond" evidence="19">
    <location>
        <begin position="4221"/>
        <end position="4230"/>
    </location>
</feature>
<feature type="domain" description="Cadherin" evidence="25">
    <location>
        <begin position="2484"/>
        <end position="2584"/>
    </location>
</feature>
<dbReference type="Pfam" id="PF00054">
    <property type="entry name" value="Laminin_G_1"/>
    <property type="match status" value="1"/>
</dbReference>
<feature type="region of interest" description="Disordered" evidence="20">
    <location>
        <begin position="4954"/>
        <end position="4975"/>
    </location>
</feature>
<dbReference type="InterPro" id="IPR001881">
    <property type="entry name" value="EGF-like_Ca-bd_dom"/>
</dbReference>
<dbReference type="InterPro" id="IPR050971">
    <property type="entry name" value="Cadherin-domain_protein"/>
</dbReference>
<dbReference type="PROSITE" id="PS00232">
    <property type="entry name" value="CADHERIN_1"/>
    <property type="match status" value="16"/>
</dbReference>
<dbReference type="GO" id="GO:0048589">
    <property type="term" value="P:developmental growth"/>
    <property type="evidence" value="ECO:0007669"/>
    <property type="project" value="UniProtKB-ARBA"/>
</dbReference>
<feature type="disulfide bond" evidence="19">
    <location>
        <begin position="3990"/>
        <end position="3999"/>
    </location>
</feature>
<dbReference type="SUPFAM" id="SSF57196">
    <property type="entry name" value="EGF/Laminin"/>
    <property type="match status" value="2"/>
</dbReference>
<dbReference type="FunFam" id="2.60.40.60:FF:000024">
    <property type="entry name" value="FAT atypical cadherin 3"/>
    <property type="match status" value="3"/>
</dbReference>
<feature type="domain" description="EGF-like" evidence="24">
    <location>
        <begin position="3964"/>
        <end position="4000"/>
    </location>
</feature>
<feature type="compositionally biased region" description="Polar residues" evidence="20">
    <location>
        <begin position="4745"/>
        <end position="4756"/>
    </location>
</feature>
<dbReference type="GO" id="GO:0005509">
    <property type="term" value="F:calcium ion binding"/>
    <property type="evidence" value="ECO:0007669"/>
    <property type="project" value="UniProtKB-UniRule"/>
</dbReference>
<evidence type="ECO:0000256" key="11">
    <source>
        <dbReference type="ARBA" id="ARBA00022989"/>
    </source>
</evidence>
<sequence>MTMQAAIMLRLVLVLVLQCLLTNGQGPGPGPGSDGVLEGGLDKMQSRAVDTRVKFSVMEGHPANTFVGVIPLKPGFTYRFNEAPREFTLNGTTGEIRTTGVLDREALDTDRFDLVVLSSQPTYPIEVRINVIDINDNSPRFPEASIHVTFSESANAGTRVILDTATDGDAGDNDITTDYKIVDGNEDGKFKLQVTINPSGETPYLHLETTGKLDRETRASYQLNISAQDGGTPPRFGFLLVNVSILDVNDNPPIFDHSDYIVSLNESVPPGTSVLQVQATDNDVGENARLTYYLSETETQFTVDPETGIISTMEPLSCHQNCQQLQPCPKSCVFTVFARDHGSPLQDGRTYVTVNLLDANDHDPVVSFRYFPTTADFATVDENAQNGSVVAAVSVIDADEGPNGETTVEIRAGNELNHFRLDSKSGFDIVRVNGVLDREKISKYNVTIVATDKGTPPRSSTAFLIIHVNDINDHEPVFEKSEYSAVLSELVPIGTYVAGITANDEDTGVNSNIYYAIVSGNDNQWFDIDLQSGLITTKAPLDREVKDSIDLKISARDGGPNPKWAYTHLKISILDENDEKPTFSQERINVSLSENTPPDTLVTLVLAVDHDQGTNGSVSYMFDQDVEHNYPGIFALDVSSGRLTTKTKLDREAMPQYEIKVVAKDQGIPPLSSTATVVLDVQDVNDNSPEFYPQKYFVVVPEDLPLGSSILQVSATDKDIGENAVTTYEINIGEDNDNTFEIDRETGVLSLSGRLSHIRKAQYRLTVAARDTGDRKAVEDATVDIVVESNQIELLEFEQSEGYRFSLPEDVGKKEPTVGRKVGVVSVLNPASVGEVSYAIIAGDPDKVFSIDERTGVISTARRIDREQAAYYHLRTVATTSSAYGRTWVNVTVEDVNDNPPKFPITRAYATVAENWPVGHQVYLARAYDTDYGENSKITYNLSNNPDDYFTISRTSGMIYLNKPVKYSKTSNFRLEVAASDAGTPSLTSRQIVTISVEDVNDHTPIFEHGSYETSLLESTPVNDRFFALTASDEDDGMNGFVSYDITEGNEERKFGIFPDGYLYVKSSLDREAQDYFALTIVARDHGTPPRSSTVSVVIHVIDENDNSPVFTNSTFTFYLDENEPPDTYVGKLTAADKDKGRNAELTYSIATNQNDFVVDPKSGFLKTLHYFDREQLVQTIGLDYITMEAVVLDNGITRLRDKAKVNIYITDVNDNPPRFLRKPYKAQVPEGASVSTQVIRISATDADEGLNGDVVYTIIDGNEEGRFKVDETTGQVILARPLDRESTPRYLLTVAAADLGSHMGLTATATLTVDVLDENDNAPEFTQSESEISIVETTPVNTVLVQFQASDADLGVNKEVSFMIGGGNMQEAFRIDTKTGTLYLERLLDFEKQSLYKLNITAADGGSPRLTSTISFVVHVLDYNDNPPSFPNTAIWRRIEEGIAPNTPIVTVTAEDPDSGENGKIKYTIKSQEPPGMHFSIDENTGNVSTLKDIDREFSDTFRLTVVATDQAEPKSARRSAEKLVTVIVEDINDNAPRFVSMNAGILKESSPAGTEIMRVSARDLDANTNGLVTYDLVAGDKDIFHLDRITGSLSVLQEVTSPQILYRVTVRATDEAVQSQRKSSDAYLTILSASSQEGPKFTQSSYSGSVLESSSIGTSVSTVSARLGSNALTDIAYYVVNVTGADGEPMDRMFTMQQQGVVVTAAVLDREDGPNNYVITVAAVVTQGLTPRLSTTQVRVSVLDKNDSPPSFGESPLRFTVSEDMLAGRWIATLRATDPDTLGTITYSLVGGDDNKFTLDAATGHLSLQDTLDRETKSEYQLTVRADDGQQHTDTTIYFEVTDTNDNPPVFHEAAYSFDIPEDADRGSQVGQVSAWDADEGTNGQVSYTVISHWGNDVFSLNPQTGGFTLTSRLDYEHVQHYILVVQAQDTGRPSLSSTVTVYFNVQDLNDNAPIFDPMSYSDEVFENITVGSSVLSVSATDQDSGVNGKLVYSISGGDEKGQFGISENGTIYTKAPLDREDQSFYNLVVRASDMAPSPRARLSSTVQVTIILRDVNDMAPEFVTPNETVVEENTPVNTVVMAVKAVDRDEGRNSYIEYSLAPVPGNRFALGPVDGLLRIAAPLDREERANYSLVVTARDRGNPPNAHTLTISLRIADENDNSPIFDPKQYSASVPENASIGLSVLQVSATDADESLNGRVRYTIVAGDKNRDFSISEDTGVIRVAKNLNYERRNHYLLTVQAEDSGADVRYDSATVTISIMDINDNAPVFLDSPYLVYVMENMAALPAPIATVTAFDADNPPYNRVNYLVKEGDKSVFSVNATSGQISLLRALDREQRDYYTLTVVAMDTGTPRLTGTGTISVLVQDENDHAPRFDKEEYEAAVSEAVAVDTQVIVVAATDSDSGANAKIRYSLVEGAAGVFMVEEWTGIIRTVAKLDREAVAQYSLVLEAQDSSLTEPRSATTQVTVTVTDENDNAPTFSQEQYLIHVPDPMVSGNFVFGGEARDPDEGVNGRVTYYLSGNDADKFYMNQETGVIKASTPLAGEGEYHLEVLATDSGETPLSTTAKLQVFLRPNNLFPVFEPLEKTFSFSEAARGDLVTSLTATSPKAGPTGNVHFSIAGGNVGQAFVVDKKTGELRISQHGLDYETAPRYEVWVAAEDSDDPPLTSVTQIVVNVTDFNDNAPVFSQAIYNASILEAQNPPQLVATVSATDRDSGTNAQVIYQLRRDSPAAEAFTLDAETGQIYTKIQLDREEVEVYTLMVEAVDKGIPAQTGTAMVVVTVQDKNDNPPRFTRLFSVNVTENAEVGTFVIQVTSSDRDIGENANATYSFTENPGGKFYIDSLSGNVTVARAIDRELNDEYLLKVSAVDGSWRAETPLTITVQDENDNAPEFEQSYYVFNFPELQRSVAFVGQVTATDRDKQGPNSVISYSLKFPSDFFSVDPASGEILSKQALQYKHTLKGPSPENQYNLAVVATDNGKPPMSSESSVVINVVDANNNPPRFSQDRYFTPVPESSSIGQSIIQLKAIDDRDFGINAEIEYQKVGGNGTDFFALEQKTGWITVTRQLTGRIDTQFVLLVRALDRGVPPLQDEVLVTLVVTGENKHAPEFTALSYQVIVPENEPLGSDIGTLIAKDSDKGPNGLVRYSITSGNEAGKFAINEKTGDVTIMHPLDYDAVQEYRLNITAHDLAFVPLQSTAILTVILIDINDNPPRFSQQQYDAYIAENANAGTTVFKLNATDIDSARNAVIQYTLVGGDGKEFFSIDPDTGVVTSKRVFDYEEKSRYVLNIRAANNPDSSQWGSTAVIVHVTGRNEFFPRFIQSVFQFTVSESAQIGTSVGAIQATDEDKGEDGMVYYLLVGASNDRGFLIQPTTGVITVARSLDRESQNRVVLTVMAKNAGSIRGNDTDEAQITISIQDGNDPPVFSQPLYETRLSEGALMGTLVLTVAAVDSDVQPQNNQFIYSITGGNLGQVFKVDPQSGVIETTAQLDRETIQVYNLTVGAIDNGTPPQTGTTLVRVILDDVNDNGPQFDPPDIVGYVAENEPAMTSVMTLSATDPDLAPNTQPFIYYIVGGEHREFFTVDQATGEVKTTRSIDRETTPELTFRIEVEDSGKPKMKSEYPVSIIVLDKNDSPSTPRTVTVKVQTFQGVFPGGKVADVHPNDADTAGQYSCQILTQDAAIFNIPNACNLHAARVPRDRTYTLSVSGNDGKHPDVTSKVTLEFESFDNATLDNSLTLRLLNVTAERFLRLYYKPFIDTLLPIFAGGQVRIYSMLDVDSHTDLTLTVAGSGTNSFLRPAEVTRKLAAEEPTLTQSLQGLQLIVDYNPCSDMPCKNGGECSHGIHAYADTEITDSPSFIFTSPLIRHDVSCRCRQGFTGPKCELRQDPCSPNPCQFGGTCARKGFHFMCTCPPTRQGPQCEFDKTNACDDNPCRNGGSCQTTLEGGFFCLCRPGYRGNQCELASESCRPSPCLNGGTCVSLKPGYRCSCKTNFYGTHCEKSTFSFSELSYMTFPTLDSTTNDISIIFSTNKPDALLVYNYGLQTGGRSDFVAIELKGGQPRFSFGGARTAISRIQVGHDVADGKWYKLTATRNGRVISLSVATCTHNGETCGECRPGDTSCYNDDTGPTGTLNFNNEPLYLGGVMTVDPLQERPGQVLADDFIGCIQTVSINGRPLNLSGPIQARGISDTCERVADVCMGSPCGEGATCLDRWSTHMCRCANGLVAPDCEASLRPAAFTRGAYVEFLITEQHRRRQLLPRLYQQHSRWSREAHAYHTRTHHIRAHKTRPRPTRQVPPPPPKSLSFSFRTRMDSGLLLHSATNNDYTLVEIRGGFLQYTSKLGANQPINMTILDVAVNDGDWHNLTLLAAQSALRLMLDGNIVGDELDLPFIHDFLDAYLTSLTLGAAPRFTGHLPYTLTGFVGCMSTFSVDGEVQPLNSTGSLLDAVARGVALVTDCTAADLGTATSTDPLSIGITLVIVFFVLLLVAILVSFIVYRVRRQRREKGGVHVKQNGSALLANTSSDSGRSPQDSGYVENAEMTDDVLRSHLSQELATKKYKERDHERPQRPDIIEREVMNKSPGVPLRVDESQLQERDTMAGLGHIPDSEAPEHYDLENASSIAPSDIDIVYHYKGYRDGNVRKYKTNPHVPGYHKHNHRHSPHNFPNTPHRESPRNLMRQSPNPVAPRESPSVLKMQSTPLARLSPSSELSQQTPRILTLQDISGKPLQTALLATSQGPGVKDVMSTSERSLNSPVSHLSQSSGSMHASSQSTKKKKHDSSVSLGLTPEEIERLNTRPRNSSLVSTLDAVSSSSEDNQRKDKLAELIETNTELLEPPDSSTDESGNDSFTCSEFEYENNYEKVTRDFGPGNMIFSKLAEVDNENEHDNESAKNYDGFDSFRGSLSTLVASDDDLSNMSSYKPPNGSTFGWDYLLNWGPNFESLVGVFKDIAELPDNTTNGRVSARGTPKPSEEYV</sequence>
<evidence type="ECO:0000256" key="19">
    <source>
        <dbReference type="PROSITE-ProRule" id="PRU00076"/>
    </source>
</evidence>
<feature type="domain" description="Cadherin" evidence="25">
    <location>
        <begin position="1327"/>
        <end position="1431"/>
    </location>
</feature>
<evidence type="ECO:0000256" key="6">
    <source>
        <dbReference type="ARBA" id="ARBA00022692"/>
    </source>
</evidence>
<feature type="domain" description="Cadherin" evidence="25">
    <location>
        <begin position="1112"/>
        <end position="1220"/>
    </location>
</feature>